<dbReference type="PANTHER" id="PTHR24189:SF73">
    <property type="entry name" value="ANKYRIN REPEAT AND SOCS BOX-CONTAINING 15B"/>
    <property type="match status" value="1"/>
</dbReference>
<organism evidence="4 5">
    <name type="scientific">Tegillarca granosa</name>
    <name type="common">Malaysian cockle</name>
    <name type="synonym">Anadara granosa</name>
    <dbReference type="NCBI Taxonomy" id="220873"/>
    <lineage>
        <taxon>Eukaryota</taxon>
        <taxon>Metazoa</taxon>
        <taxon>Spiralia</taxon>
        <taxon>Lophotrochozoa</taxon>
        <taxon>Mollusca</taxon>
        <taxon>Bivalvia</taxon>
        <taxon>Autobranchia</taxon>
        <taxon>Pteriomorphia</taxon>
        <taxon>Arcoida</taxon>
        <taxon>Arcoidea</taxon>
        <taxon>Arcidae</taxon>
        <taxon>Tegillarca</taxon>
    </lineage>
</organism>
<dbReference type="InterPro" id="IPR036770">
    <property type="entry name" value="Ankyrin_rpt-contain_sf"/>
</dbReference>
<proteinExistence type="predicted"/>
<sequence>MEPIEDASGTSEIADDQEMLMQIIGNAKRKNLFPSFWEMDEDDIDEATDEEIQNDPCKKMLWAAEYNKKEVVQTLLEENGDLVNTKDADGYTPLHRASYNDHKDMVKILLSNGADIVAQTNDGWHPLHSAARWNCADVVSLLIQNGADINAQTNGGQTPLHLAASQKNTRETLEFLLMNCHIDTNIKNSIGETAQDICERTSELCSLFE</sequence>
<evidence type="ECO:0008006" key="6">
    <source>
        <dbReference type="Google" id="ProtNLM"/>
    </source>
</evidence>
<feature type="repeat" description="ANK" evidence="3">
    <location>
        <begin position="89"/>
        <end position="121"/>
    </location>
</feature>
<keyword evidence="2 3" id="KW-0040">ANK repeat</keyword>
<dbReference type="Proteomes" id="UP001217089">
    <property type="component" value="Unassembled WGS sequence"/>
</dbReference>
<keyword evidence="1" id="KW-0677">Repeat</keyword>
<dbReference type="PANTHER" id="PTHR24189">
    <property type="entry name" value="MYOTROPHIN"/>
    <property type="match status" value="1"/>
</dbReference>
<comment type="caution">
    <text evidence="4">The sequence shown here is derived from an EMBL/GenBank/DDBJ whole genome shotgun (WGS) entry which is preliminary data.</text>
</comment>
<dbReference type="InterPro" id="IPR050745">
    <property type="entry name" value="Multifunctional_regulatory"/>
</dbReference>
<dbReference type="SMART" id="SM00248">
    <property type="entry name" value="ANK"/>
    <property type="match status" value="4"/>
</dbReference>
<evidence type="ECO:0000313" key="5">
    <source>
        <dbReference type="Proteomes" id="UP001217089"/>
    </source>
</evidence>
<evidence type="ECO:0000256" key="1">
    <source>
        <dbReference type="ARBA" id="ARBA00022737"/>
    </source>
</evidence>
<evidence type="ECO:0000256" key="2">
    <source>
        <dbReference type="ARBA" id="ARBA00023043"/>
    </source>
</evidence>
<protein>
    <recommendedName>
        <fullName evidence="6">Ankyrin repeat domain-containing protein 49</fullName>
    </recommendedName>
</protein>
<gene>
    <name evidence="4" type="ORF">KUTeg_010952</name>
</gene>
<dbReference type="PRINTS" id="PR01415">
    <property type="entry name" value="ANKYRIN"/>
</dbReference>
<dbReference type="Gene3D" id="1.25.40.20">
    <property type="entry name" value="Ankyrin repeat-containing domain"/>
    <property type="match status" value="2"/>
</dbReference>
<dbReference type="Pfam" id="PF00023">
    <property type="entry name" value="Ank"/>
    <property type="match status" value="1"/>
</dbReference>
<dbReference type="Pfam" id="PF12796">
    <property type="entry name" value="Ank_2"/>
    <property type="match status" value="1"/>
</dbReference>
<dbReference type="PROSITE" id="PS50297">
    <property type="entry name" value="ANK_REP_REGION"/>
    <property type="match status" value="3"/>
</dbReference>
<evidence type="ECO:0000256" key="3">
    <source>
        <dbReference type="PROSITE-ProRule" id="PRU00023"/>
    </source>
</evidence>
<feature type="non-terminal residue" evidence="4">
    <location>
        <position position="209"/>
    </location>
</feature>
<keyword evidence="5" id="KW-1185">Reference proteome</keyword>
<dbReference type="PROSITE" id="PS50088">
    <property type="entry name" value="ANK_REPEAT"/>
    <property type="match status" value="3"/>
</dbReference>
<dbReference type="SUPFAM" id="SSF48403">
    <property type="entry name" value="Ankyrin repeat"/>
    <property type="match status" value="1"/>
</dbReference>
<evidence type="ECO:0000313" key="4">
    <source>
        <dbReference type="EMBL" id="KAJ8311597.1"/>
    </source>
</evidence>
<accession>A0ABQ9F5P0</accession>
<feature type="repeat" description="ANK" evidence="3">
    <location>
        <begin position="155"/>
        <end position="189"/>
    </location>
</feature>
<feature type="repeat" description="ANK" evidence="3">
    <location>
        <begin position="122"/>
        <end position="154"/>
    </location>
</feature>
<dbReference type="InterPro" id="IPR002110">
    <property type="entry name" value="Ankyrin_rpt"/>
</dbReference>
<dbReference type="EMBL" id="JARBDR010000496">
    <property type="protein sequence ID" value="KAJ8311597.1"/>
    <property type="molecule type" value="Genomic_DNA"/>
</dbReference>
<name>A0ABQ9F5P0_TEGGR</name>
<reference evidence="4 5" key="1">
    <citation type="submission" date="2022-12" db="EMBL/GenBank/DDBJ databases">
        <title>Chromosome-level genome of Tegillarca granosa.</title>
        <authorList>
            <person name="Kim J."/>
        </authorList>
    </citation>
    <scope>NUCLEOTIDE SEQUENCE [LARGE SCALE GENOMIC DNA]</scope>
    <source>
        <strain evidence="4">Teg-2019</strain>
        <tissue evidence="4">Adductor muscle</tissue>
    </source>
</reference>